<dbReference type="EMBL" id="GISG01242800">
    <property type="protein sequence ID" value="MBA4669226.1"/>
    <property type="molecule type" value="Transcribed_RNA"/>
</dbReference>
<organism evidence="1">
    <name type="scientific">Opuntia streptacantha</name>
    <name type="common">Prickly pear cactus</name>
    <name type="synonym">Opuntia cardona</name>
    <dbReference type="NCBI Taxonomy" id="393608"/>
    <lineage>
        <taxon>Eukaryota</taxon>
        <taxon>Viridiplantae</taxon>
        <taxon>Streptophyta</taxon>
        <taxon>Embryophyta</taxon>
        <taxon>Tracheophyta</taxon>
        <taxon>Spermatophyta</taxon>
        <taxon>Magnoliopsida</taxon>
        <taxon>eudicotyledons</taxon>
        <taxon>Gunneridae</taxon>
        <taxon>Pentapetalae</taxon>
        <taxon>Caryophyllales</taxon>
        <taxon>Cactineae</taxon>
        <taxon>Cactaceae</taxon>
        <taxon>Opuntioideae</taxon>
        <taxon>Opuntia</taxon>
    </lineage>
</organism>
<proteinExistence type="predicted"/>
<name>A0A7C9ELW2_OPUST</name>
<protein>
    <submittedName>
        <fullName evidence="1">Uncharacterized protein</fullName>
    </submittedName>
</protein>
<reference evidence="1" key="1">
    <citation type="journal article" date="2013" name="J. Plant Res.">
        <title>Effect of fungi and light on seed germination of three Opuntia species from semiarid lands of central Mexico.</title>
        <authorList>
            <person name="Delgado-Sanchez P."/>
            <person name="Jimenez-Bremont J.F."/>
            <person name="Guerrero-Gonzalez Mde L."/>
            <person name="Flores J."/>
        </authorList>
    </citation>
    <scope>NUCLEOTIDE SEQUENCE</scope>
    <source>
        <tissue evidence="1">Cladode</tissue>
    </source>
</reference>
<dbReference type="EMBL" id="GISG01242801">
    <property type="protein sequence ID" value="MBA4669227.1"/>
    <property type="molecule type" value="Transcribed_RNA"/>
</dbReference>
<evidence type="ECO:0000313" key="1">
    <source>
        <dbReference type="EMBL" id="MBA4669226.1"/>
    </source>
</evidence>
<sequence length="124" mass="12840">MSALSNINHRRSNLDKRAGGRLIFSAGVLRRSYLPQAGLAAARTAVLAFSEVVIPALAMLTVCCSITSCIAVRSDSSILSNSSMAQIPISASTSAPPSRTISLVTGSFCTAAVRPTPLLPLPVV</sequence>
<dbReference type="AlphaFoldDB" id="A0A7C9ELW2"/>
<reference evidence="1" key="2">
    <citation type="submission" date="2020-07" db="EMBL/GenBank/DDBJ databases">
        <authorList>
            <person name="Vera ALvarez R."/>
            <person name="Arias-Moreno D.M."/>
            <person name="Jimenez-Jacinto V."/>
            <person name="Jimenez-Bremont J.F."/>
            <person name="Swaminathan K."/>
            <person name="Moose S.P."/>
            <person name="Guerrero-Gonzalez M.L."/>
            <person name="Marino-Ramirez L."/>
            <person name="Landsman D."/>
            <person name="Rodriguez-Kessler M."/>
            <person name="Delgado-Sanchez P."/>
        </authorList>
    </citation>
    <scope>NUCLEOTIDE SEQUENCE</scope>
    <source>
        <tissue evidence="1">Cladode</tissue>
    </source>
</reference>
<accession>A0A7C9ELW2</accession>